<organism evidence="1 2">
    <name type="scientific">Spiromyces aspiralis</name>
    <dbReference type="NCBI Taxonomy" id="68401"/>
    <lineage>
        <taxon>Eukaryota</taxon>
        <taxon>Fungi</taxon>
        <taxon>Fungi incertae sedis</taxon>
        <taxon>Zoopagomycota</taxon>
        <taxon>Kickxellomycotina</taxon>
        <taxon>Kickxellomycetes</taxon>
        <taxon>Kickxellales</taxon>
        <taxon>Kickxellaceae</taxon>
        <taxon>Spiromyces</taxon>
    </lineage>
</organism>
<evidence type="ECO:0000313" key="1">
    <source>
        <dbReference type="EMBL" id="KAJ1671591.1"/>
    </source>
</evidence>
<reference evidence="1" key="1">
    <citation type="submission" date="2022-06" db="EMBL/GenBank/DDBJ databases">
        <title>Phylogenomic reconstructions and comparative analyses of Kickxellomycotina fungi.</title>
        <authorList>
            <person name="Reynolds N.K."/>
            <person name="Stajich J.E."/>
            <person name="Barry K."/>
            <person name="Grigoriev I.V."/>
            <person name="Crous P."/>
            <person name="Smith M.E."/>
        </authorList>
    </citation>
    <scope>NUCLEOTIDE SEQUENCE</scope>
    <source>
        <strain evidence="1">RSA 2271</strain>
    </source>
</reference>
<feature type="non-terminal residue" evidence="1">
    <location>
        <position position="284"/>
    </location>
</feature>
<gene>
    <name evidence="1" type="primary">ERC1_17</name>
    <name evidence="1" type="ORF">EV182_007548</name>
</gene>
<proteinExistence type="predicted"/>
<dbReference type="Proteomes" id="UP001145114">
    <property type="component" value="Unassembled WGS sequence"/>
</dbReference>
<evidence type="ECO:0000313" key="2">
    <source>
        <dbReference type="Proteomes" id="UP001145114"/>
    </source>
</evidence>
<dbReference type="EMBL" id="JAMZIH010008678">
    <property type="protein sequence ID" value="KAJ1671591.1"/>
    <property type="molecule type" value="Genomic_DNA"/>
</dbReference>
<accession>A0ACC1HB03</accession>
<name>A0ACC1HB03_9FUNG</name>
<sequence>MARQDPEIARLCGQFMRIFLFGALPWMIFSCIKRFVQAQGDMKTSTKLLVVIAPLHAVTTYLLVLSPWFGMGYVGSPLACCVTNCLILGGMVVYISCSKAREAWGGFDYRCVHGISEFYKVALPSAAMVCCDWWALEVLTIGASYLGITALAAQSIVVNTSSLITQMPMGMTAALGSRVGNMLGAGRPRAAKLTVKTAYTVTAAFLLVTVSTIIGASSWWGSIYTSDPEIVRIVAITLHVVAFTHAIGTFNLVNLVIFRAMGRQKVGVLISLPPYYVVMVPVGA</sequence>
<keyword evidence="2" id="KW-1185">Reference proteome</keyword>
<comment type="caution">
    <text evidence="1">The sequence shown here is derived from an EMBL/GenBank/DDBJ whole genome shotgun (WGS) entry which is preliminary data.</text>
</comment>
<protein>
    <submittedName>
        <fullName evidence="1">Ethionine resistance protein</fullName>
    </submittedName>
</protein>